<dbReference type="Gene3D" id="3.40.630.10">
    <property type="entry name" value="Zn peptidases"/>
    <property type="match status" value="1"/>
</dbReference>
<dbReference type="CDD" id="cd05672">
    <property type="entry name" value="M20_ACY1L2-like"/>
    <property type="match status" value="1"/>
</dbReference>
<evidence type="ECO:0000259" key="3">
    <source>
        <dbReference type="Pfam" id="PF07687"/>
    </source>
</evidence>
<dbReference type="Proteomes" id="UP000749646">
    <property type="component" value="Unassembled WGS sequence"/>
</dbReference>
<accession>A0A9P6M374</accession>
<gene>
    <name evidence="4" type="ORF">BGZ65_009611</name>
</gene>
<evidence type="ECO:0000313" key="5">
    <source>
        <dbReference type="Proteomes" id="UP000749646"/>
    </source>
</evidence>
<dbReference type="InterPro" id="IPR011650">
    <property type="entry name" value="Peptidase_M20_dimer"/>
</dbReference>
<dbReference type="PIRSF" id="PIRSF037226">
    <property type="entry name" value="Amidohydrolase_ACY1L2_prd"/>
    <property type="match status" value="1"/>
</dbReference>
<organism evidence="4 5">
    <name type="scientific">Modicella reniformis</name>
    <dbReference type="NCBI Taxonomy" id="1440133"/>
    <lineage>
        <taxon>Eukaryota</taxon>
        <taxon>Fungi</taxon>
        <taxon>Fungi incertae sedis</taxon>
        <taxon>Mucoromycota</taxon>
        <taxon>Mortierellomycotina</taxon>
        <taxon>Mortierellomycetes</taxon>
        <taxon>Mortierellales</taxon>
        <taxon>Mortierellaceae</taxon>
        <taxon>Modicella</taxon>
    </lineage>
</organism>
<dbReference type="InterPro" id="IPR017144">
    <property type="entry name" value="Xaa-Arg_dipeptidase"/>
</dbReference>
<dbReference type="FunFam" id="3.30.70.360:FF:000004">
    <property type="entry name" value="Peptidase M20 domain-containing protein 2"/>
    <property type="match status" value="1"/>
</dbReference>
<feature type="domain" description="Peptidase M20 dimerisation" evidence="3">
    <location>
        <begin position="183"/>
        <end position="279"/>
    </location>
</feature>
<keyword evidence="5" id="KW-1185">Reference proteome</keyword>
<dbReference type="Pfam" id="PF07687">
    <property type="entry name" value="M20_dimer"/>
    <property type="match status" value="1"/>
</dbReference>
<dbReference type="SUPFAM" id="SSF53187">
    <property type="entry name" value="Zn-dependent exopeptidases"/>
    <property type="match status" value="1"/>
</dbReference>
<evidence type="ECO:0000313" key="4">
    <source>
        <dbReference type="EMBL" id="KAF9963847.1"/>
    </source>
</evidence>
<protein>
    <recommendedName>
        <fullName evidence="2">Peptidase M20 domain-containing protein 2</fullName>
    </recommendedName>
</protein>
<reference evidence="4" key="1">
    <citation type="journal article" date="2020" name="Fungal Divers.">
        <title>Resolving the Mortierellaceae phylogeny through synthesis of multi-gene phylogenetics and phylogenomics.</title>
        <authorList>
            <person name="Vandepol N."/>
            <person name="Liber J."/>
            <person name="Desiro A."/>
            <person name="Na H."/>
            <person name="Kennedy M."/>
            <person name="Barry K."/>
            <person name="Grigoriev I.V."/>
            <person name="Miller A.N."/>
            <person name="O'Donnell K."/>
            <person name="Stajich J.E."/>
            <person name="Bonito G."/>
        </authorList>
    </citation>
    <scope>NUCLEOTIDE SEQUENCE</scope>
    <source>
        <strain evidence="4">MES-2147</strain>
    </source>
</reference>
<evidence type="ECO:0000256" key="1">
    <source>
        <dbReference type="ARBA" id="ARBA00006247"/>
    </source>
</evidence>
<dbReference type="NCBIfam" id="TIGR01891">
    <property type="entry name" value="amidohydrolases"/>
    <property type="match status" value="1"/>
</dbReference>
<dbReference type="InterPro" id="IPR017439">
    <property type="entry name" value="Amidohydrolase"/>
</dbReference>
<dbReference type="AlphaFoldDB" id="A0A9P6M374"/>
<dbReference type="PANTHER" id="PTHR30575">
    <property type="entry name" value="PEPTIDASE M20"/>
    <property type="match status" value="1"/>
</dbReference>
<dbReference type="InterPro" id="IPR052030">
    <property type="entry name" value="Peptidase_M20/M20A_hydrolases"/>
</dbReference>
<dbReference type="PANTHER" id="PTHR30575:SF0">
    <property type="entry name" value="XAA-ARG DIPEPTIDASE"/>
    <property type="match status" value="1"/>
</dbReference>
<dbReference type="InterPro" id="IPR002933">
    <property type="entry name" value="Peptidase_M20"/>
</dbReference>
<dbReference type="Pfam" id="PF01546">
    <property type="entry name" value="Peptidase_M20"/>
    <property type="match status" value="1"/>
</dbReference>
<dbReference type="SUPFAM" id="SSF55031">
    <property type="entry name" value="Bacterial exopeptidase dimerisation domain"/>
    <property type="match status" value="1"/>
</dbReference>
<comment type="similarity">
    <text evidence="1 2">Belongs to the peptidase M20A family.</text>
</comment>
<dbReference type="EMBL" id="JAAAHW010006254">
    <property type="protein sequence ID" value="KAF9963847.1"/>
    <property type="molecule type" value="Genomic_DNA"/>
</dbReference>
<dbReference type="OrthoDB" id="6119954at2759"/>
<proteinExistence type="inferred from homology"/>
<sequence length="413" mass="45031">MKLHGNKPSQFWQTNEYAKCVDETIEAASAELRELSRKIHDNPELGLKEVQAHAWLVEYLARKGFKVEQGKSGLETAFVARTGSASGQITIGICSEYDALPGIGHGCGHNLIAISGVATALALKAVIEQFQLPAQIKLFGTPSEEHDGGKITMLNAGDFEGVDVCMMLHGANADVVYTPFLSLITATLEYYGKASHASTTPWDGINALDAAMEVYANIGLWRQQLRSDQRVHGIILNGGQAPNIIPEYTKSVYTVRARKYEGVMELQAKAEKIFDAAARSTGCTMKFEWGLHLKDILTNEPLAIKFEQMMNGLGLRYVSKEEQQSTLAGSTDMGNLTYAMPGIHPMFNILNLEGINDSSVSLHTREFAAAAARPEGHVATLRVSKGLAMTGVACIIDPAFMRQVKESFSNQLH</sequence>
<evidence type="ECO:0000256" key="2">
    <source>
        <dbReference type="PIRNR" id="PIRNR037226"/>
    </source>
</evidence>
<name>A0A9P6M374_9FUNG</name>
<dbReference type="Gene3D" id="3.30.70.360">
    <property type="match status" value="1"/>
</dbReference>
<dbReference type="InterPro" id="IPR036264">
    <property type="entry name" value="Bact_exopeptidase_dim_dom"/>
</dbReference>
<comment type="caution">
    <text evidence="4">The sequence shown here is derived from an EMBL/GenBank/DDBJ whole genome shotgun (WGS) entry which is preliminary data.</text>
</comment>
<dbReference type="GO" id="GO:0016805">
    <property type="term" value="F:dipeptidase activity"/>
    <property type="evidence" value="ECO:0007669"/>
    <property type="project" value="InterPro"/>
</dbReference>